<dbReference type="InterPro" id="IPR036378">
    <property type="entry name" value="FAS1_dom_sf"/>
</dbReference>
<dbReference type="PANTHER" id="PTHR10900:SF124">
    <property type="entry name" value="FI05614P"/>
    <property type="match status" value="1"/>
</dbReference>
<feature type="signal peptide" evidence="1">
    <location>
        <begin position="1"/>
        <end position="20"/>
    </location>
</feature>
<proteinExistence type="predicted"/>
<reference evidence="3" key="1">
    <citation type="submission" date="2015-07" db="EMBL/GenBank/DDBJ databases">
        <title>MeaNS - Measles Nucleotide Surveillance Program.</title>
        <authorList>
            <person name="Tran T."/>
            <person name="Druce J."/>
        </authorList>
    </citation>
    <scope>NUCLEOTIDE SEQUENCE</scope>
    <source>
        <strain evidence="3">UCB-OBI-ISO-001</strain>
        <tissue evidence="3">Gonad</tissue>
    </source>
</reference>
<dbReference type="InterPro" id="IPR050904">
    <property type="entry name" value="Adhesion/Biosynth-related"/>
</dbReference>
<evidence type="ECO:0000256" key="1">
    <source>
        <dbReference type="SAM" id="SignalP"/>
    </source>
</evidence>
<dbReference type="Pfam" id="PF02469">
    <property type="entry name" value="Fasciclin"/>
    <property type="match status" value="2"/>
</dbReference>
<dbReference type="AlphaFoldDB" id="A0A0L8HSV9"/>
<dbReference type="STRING" id="37653.A0A0L8HSV9"/>
<accession>A0A0L8HSV9</accession>
<dbReference type="KEGG" id="obi:106868782"/>
<dbReference type="OMA" id="QIRINIY"/>
<organism evidence="3">
    <name type="scientific">Octopus bimaculoides</name>
    <name type="common">California two-spotted octopus</name>
    <dbReference type="NCBI Taxonomy" id="37653"/>
    <lineage>
        <taxon>Eukaryota</taxon>
        <taxon>Metazoa</taxon>
        <taxon>Spiralia</taxon>
        <taxon>Lophotrochozoa</taxon>
        <taxon>Mollusca</taxon>
        <taxon>Cephalopoda</taxon>
        <taxon>Coleoidea</taxon>
        <taxon>Octopodiformes</taxon>
        <taxon>Octopoda</taxon>
        <taxon>Incirrata</taxon>
        <taxon>Octopodidae</taxon>
        <taxon>Octopus</taxon>
    </lineage>
</organism>
<dbReference type="GO" id="GO:0007155">
    <property type="term" value="P:cell adhesion"/>
    <property type="evidence" value="ECO:0007669"/>
    <property type="project" value="TreeGrafter"/>
</dbReference>
<evidence type="ECO:0000313" key="3">
    <source>
        <dbReference type="EMBL" id="KOF92291.1"/>
    </source>
</evidence>
<protein>
    <recommendedName>
        <fullName evidence="2">FAS1 domain-containing protein</fullName>
    </recommendedName>
</protein>
<dbReference type="GO" id="GO:0005615">
    <property type="term" value="C:extracellular space"/>
    <property type="evidence" value="ECO:0007669"/>
    <property type="project" value="TreeGrafter"/>
</dbReference>
<dbReference type="EMBL" id="KQ417368">
    <property type="protein sequence ID" value="KOF92291.1"/>
    <property type="molecule type" value="Genomic_DNA"/>
</dbReference>
<dbReference type="PROSITE" id="PS50213">
    <property type="entry name" value="FAS1"/>
    <property type="match status" value="2"/>
</dbReference>
<dbReference type="OrthoDB" id="286301at2759"/>
<feature type="domain" description="FAS1" evidence="2">
    <location>
        <begin position="208"/>
        <end position="344"/>
    </location>
</feature>
<dbReference type="GO" id="GO:0031012">
    <property type="term" value="C:extracellular matrix"/>
    <property type="evidence" value="ECO:0007669"/>
    <property type="project" value="TreeGrafter"/>
</dbReference>
<dbReference type="Gene3D" id="2.30.180.10">
    <property type="entry name" value="FAS1 domain"/>
    <property type="match status" value="2"/>
</dbReference>
<gene>
    <name evidence="3" type="ORF">OCBIM_22006967mg</name>
</gene>
<feature type="chain" id="PRO_5005583987" description="FAS1 domain-containing protein" evidence="1">
    <location>
        <begin position="21"/>
        <end position="356"/>
    </location>
</feature>
<name>A0A0L8HSV9_OCTBM</name>
<dbReference type="PANTHER" id="PTHR10900">
    <property type="entry name" value="PERIOSTIN-RELATED"/>
    <property type="match status" value="1"/>
</dbReference>
<keyword evidence="1" id="KW-0732">Signal</keyword>
<dbReference type="InterPro" id="IPR000782">
    <property type="entry name" value="FAS1_domain"/>
</dbReference>
<dbReference type="GO" id="GO:0030198">
    <property type="term" value="P:extracellular matrix organization"/>
    <property type="evidence" value="ECO:0007669"/>
    <property type="project" value="TreeGrafter"/>
</dbReference>
<dbReference type="GO" id="GO:0050839">
    <property type="term" value="F:cell adhesion molecule binding"/>
    <property type="evidence" value="ECO:0007669"/>
    <property type="project" value="TreeGrafter"/>
</dbReference>
<evidence type="ECO:0000259" key="2">
    <source>
        <dbReference type="PROSITE" id="PS50213"/>
    </source>
</evidence>
<feature type="domain" description="FAS1" evidence="2">
    <location>
        <begin position="63"/>
        <end position="203"/>
    </location>
</feature>
<sequence>MHCTICLVLLLTTVTSNVLTLEPVIDYSKLDNMLDNFCRELKSFAYNTFNISRLSETQHSHNTSERAYDIVLRLNATLFLKLLKKANLDSILRNPYSKFTIFAPTNESLEKLPDKIKRNSTLMNSILRFHLVSDYRMTSSFLNNNFIKTIAKYGVHPKRRSLYIRTNIYNRLVSKIITASGSKILNKDNTNGLSVVHLIDGLMFPLPMENAYGEILRQPKFSILRRLVLKSYLLVRVLSETKQNLTIFAPTNEAFYNLPAGTLEKLENNVPLLTQILIKTFISNIYYEAGFMDGMNLIGIAQNIIHLTFHQHDFIISDGETEAKVSGTDFSVLNGVIHSINNILFKQDNIGEKIIG</sequence>
<dbReference type="SMART" id="SM00554">
    <property type="entry name" value="FAS1"/>
    <property type="match status" value="2"/>
</dbReference>
<dbReference type="SUPFAM" id="SSF82153">
    <property type="entry name" value="FAS1 domain"/>
    <property type="match status" value="2"/>
</dbReference>